<organism evidence="3 4">
    <name type="scientific">Catellatospora methionotrophica</name>
    <dbReference type="NCBI Taxonomy" id="121620"/>
    <lineage>
        <taxon>Bacteria</taxon>
        <taxon>Bacillati</taxon>
        <taxon>Actinomycetota</taxon>
        <taxon>Actinomycetes</taxon>
        <taxon>Micromonosporales</taxon>
        <taxon>Micromonosporaceae</taxon>
        <taxon>Catellatospora</taxon>
    </lineage>
</organism>
<feature type="domain" description="AB hydrolase-1" evidence="2">
    <location>
        <begin position="42"/>
        <end position="289"/>
    </location>
</feature>
<dbReference type="Pfam" id="PF04101">
    <property type="entry name" value="Glyco_tran_28_C"/>
    <property type="match status" value="1"/>
</dbReference>
<dbReference type="PANTHER" id="PTHR43433:SF5">
    <property type="entry name" value="AB HYDROLASE-1 DOMAIN-CONTAINING PROTEIN"/>
    <property type="match status" value="1"/>
</dbReference>
<proteinExistence type="predicted"/>
<dbReference type="Proteomes" id="UP000660339">
    <property type="component" value="Unassembled WGS sequence"/>
</dbReference>
<dbReference type="GO" id="GO:0016758">
    <property type="term" value="F:hexosyltransferase activity"/>
    <property type="evidence" value="ECO:0007669"/>
    <property type="project" value="InterPro"/>
</dbReference>
<dbReference type="PANTHER" id="PTHR43433">
    <property type="entry name" value="HYDROLASE, ALPHA/BETA FOLD FAMILY PROTEIN"/>
    <property type="match status" value="1"/>
</dbReference>
<dbReference type="Pfam" id="PF12697">
    <property type="entry name" value="Abhydrolase_6"/>
    <property type="match status" value="1"/>
</dbReference>
<dbReference type="SUPFAM" id="SSF53474">
    <property type="entry name" value="alpha/beta-Hydrolases"/>
    <property type="match status" value="1"/>
</dbReference>
<protein>
    <recommendedName>
        <fullName evidence="5">Pimeloyl-ACP methyl ester carboxylesterase</fullName>
    </recommendedName>
</protein>
<evidence type="ECO:0000259" key="1">
    <source>
        <dbReference type="Pfam" id="PF04101"/>
    </source>
</evidence>
<keyword evidence="4" id="KW-1185">Reference proteome</keyword>
<dbReference type="InterPro" id="IPR007235">
    <property type="entry name" value="Glyco_trans_28_C"/>
</dbReference>
<dbReference type="Gene3D" id="3.40.50.2000">
    <property type="entry name" value="Glycogen Phosphorylase B"/>
    <property type="match status" value="1"/>
</dbReference>
<name>A0A8J3PCK8_9ACTN</name>
<dbReference type="EMBL" id="BONJ01000001">
    <property type="protein sequence ID" value="GIG12541.1"/>
    <property type="molecule type" value="Genomic_DNA"/>
</dbReference>
<accession>A0A8J3PCK8</accession>
<gene>
    <name evidence="3" type="ORF">Cme02nite_08730</name>
</gene>
<dbReference type="SUPFAM" id="SSF53756">
    <property type="entry name" value="UDP-Glycosyltransferase/glycogen phosphorylase"/>
    <property type="match status" value="1"/>
</dbReference>
<dbReference type="InterPro" id="IPR000073">
    <property type="entry name" value="AB_hydrolase_1"/>
</dbReference>
<comment type="caution">
    <text evidence="3">The sequence shown here is derived from an EMBL/GenBank/DDBJ whole genome shotgun (WGS) entry which is preliminary data.</text>
</comment>
<evidence type="ECO:0000313" key="3">
    <source>
        <dbReference type="EMBL" id="GIG12541.1"/>
    </source>
</evidence>
<feature type="domain" description="Glycosyl transferase family 28 C-terminal" evidence="1">
    <location>
        <begin position="555"/>
        <end position="687"/>
    </location>
</feature>
<evidence type="ECO:0008006" key="5">
    <source>
        <dbReference type="Google" id="ProtNLM"/>
    </source>
</evidence>
<dbReference type="InterPro" id="IPR029058">
    <property type="entry name" value="AB_hydrolase_fold"/>
</dbReference>
<dbReference type="RefSeq" id="WP_166385007.1">
    <property type="nucleotide sequence ID" value="NZ_BAAATT010000033.1"/>
</dbReference>
<dbReference type="Gene3D" id="3.40.50.1820">
    <property type="entry name" value="alpha/beta hydrolase"/>
    <property type="match status" value="1"/>
</dbReference>
<dbReference type="AlphaFoldDB" id="A0A8J3PCK8"/>
<dbReference type="InterPro" id="IPR050471">
    <property type="entry name" value="AB_hydrolase"/>
</dbReference>
<reference evidence="3" key="1">
    <citation type="submission" date="2021-01" db="EMBL/GenBank/DDBJ databases">
        <title>Whole genome shotgun sequence of Catellatospora methionotrophica NBRC 14553.</title>
        <authorList>
            <person name="Komaki H."/>
            <person name="Tamura T."/>
        </authorList>
    </citation>
    <scope>NUCLEOTIDE SEQUENCE</scope>
    <source>
        <strain evidence="3">NBRC 14553</strain>
    </source>
</reference>
<evidence type="ECO:0000259" key="2">
    <source>
        <dbReference type="Pfam" id="PF12697"/>
    </source>
</evidence>
<evidence type="ECO:0000313" key="4">
    <source>
        <dbReference type="Proteomes" id="UP000660339"/>
    </source>
</evidence>
<sequence>MRAREADADGFVEHDGVRIHYEVYGDGEVTLLLMPTWTVIDKRFWKAQVPYLSRHHRVVVYDGPGNGRSDRPLDPAAYGQDPQVAYALKVLDATGTARAVPVALSMAANWALGLAAEHPDRVHGTVLIGPTVPIASPPDSPRAAFNRVDGPAPAIAPSRVPVLGEDPAEGWLKYNREYWKQDYDDFLWFFFGQCFPEPHSTKQIEDAVGWGRQTAPEVLIAKSHVPWPDNRTLTGWCERIKSPLLLIHGDDDRISPVHRSRVLAELTGAELVTVAGAGHIPLARDPVQVNLLLHRFASRFRVPASQRRTWSRFGHRRKRVLYLSSPIGLGHARRDVAIAEQLRLRHPDVRIDWLAQHPVTRVLEQAGERVHPASRWLANESAHIESEAGEHDLHCFEALRRMDEVLVANFMVFHDVVRETDYDLVVGDEAWDVDHFLHENPELKRFAYAWFTDFVGFLPMPDGGPREAMVAADYNAEMIEHIARYPRIRDRAVFVGDPDDVVDERFGPDLPMIREWTREHYDFAGYVTGFDPGTVADRAALRAELGYRPDERVCVVTVGGSGVGHHLLRRVADAHREAARLVPGLRMLVVTGPRIDPSAVAAADGLDVRAYVPDLHRHLAASDLAVVQGGLTTCMELTAARRPFIYVPLRHHFEQNFHVAHRLRRHGAGLRLDYDDLTPETLAHAIAAEIGREVDYRPVHGDGAARAAGMLAELL</sequence>